<organism evidence="3 4">
    <name type="scientific">Bosea spartocytisi</name>
    <dbReference type="NCBI Taxonomy" id="2773451"/>
    <lineage>
        <taxon>Bacteria</taxon>
        <taxon>Pseudomonadati</taxon>
        <taxon>Pseudomonadota</taxon>
        <taxon>Alphaproteobacteria</taxon>
        <taxon>Hyphomicrobiales</taxon>
        <taxon>Boseaceae</taxon>
        <taxon>Bosea</taxon>
    </lineage>
</organism>
<dbReference type="Gene3D" id="1.25.40.10">
    <property type="entry name" value="Tetratricopeptide repeat domain"/>
    <property type="match status" value="1"/>
</dbReference>
<dbReference type="PROSITE" id="PS50005">
    <property type="entry name" value="TPR"/>
    <property type="match status" value="1"/>
</dbReference>
<evidence type="ECO:0000256" key="1">
    <source>
        <dbReference type="PROSITE-ProRule" id="PRU00339"/>
    </source>
</evidence>
<evidence type="ECO:0000259" key="2">
    <source>
        <dbReference type="Pfam" id="PF08241"/>
    </source>
</evidence>
<dbReference type="CDD" id="cd02440">
    <property type="entry name" value="AdoMet_MTases"/>
    <property type="match status" value="1"/>
</dbReference>
<proteinExistence type="predicted"/>
<reference evidence="3" key="1">
    <citation type="submission" date="2020-09" db="EMBL/GenBank/DDBJ databases">
        <title>Bosea spartocytisi sp. nov. a root nodule endophyte of Spartocytisus supranubius in the high mountain ecosystem fo the Teide National Park (Canary Islands, Spain).</title>
        <authorList>
            <person name="Pulido-Suarez L."/>
            <person name="Peix A."/>
            <person name="Igual J.M."/>
            <person name="Socas-Perez N."/>
            <person name="Velazquez E."/>
            <person name="Flores-Felix J.D."/>
            <person name="Leon-Barrios M."/>
        </authorList>
    </citation>
    <scope>NUCLEOTIDE SEQUENCE</scope>
    <source>
        <strain evidence="3">SSUT16</strain>
    </source>
</reference>
<dbReference type="GO" id="GO:0008757">
    <property type="term" value="F:S-adenosylmethionine-dependent methyltransferase activity"/>
    <property type="evidence" value="ECO:0007669"/>
    <property type="project" value="InterPro"/>
</dbReference>
<dbReference type="InterPro" id="IPR011990">
    <property type="entry name" value="TPR-like_helical_dom_sf"/>
</dbReference>
<comment type="caution">
    <text evidence="3">The sequence shown here is derived from an EMBL/GenBank/DDBJ whole genome shotgun (WGS) entry which is preliminary data.</text>
</comment>
<feature type="domain" description="Methyltransferase type 11" evidence="2">
    <location>
        <begin position="159"/>
        <end position="257"/>
    </location>
</feature>
<dbReference type="InterPro" id="IPR013216">
    <property type="entry name" value="Methyltransf_11"/>
</dbReference>
<keyword evidence="3" id="KW-0808">Transferase</keyword>
<dbReference type="AlphaFoldDB" id="A0A927ECL2"/>
<name>A0A927ECL2_9HYPH</name>
<evidence type="ECO:0000313" key="3">
    <source>
        <dbReference type="EMBL" id="MBD3846841.1"/>
    </source>
</evidence>
<keyword evidence="4" id="KW-1185">Reference proteome</keyword>
<dbReference type="SUPFAM" id="SSF53335">
    <property type="entry name" value="S-adenosyl-L-methionine-dependent methyltransferases"/>
    <property type="match status" value="1"/>
</dbReference>
<dbReference type="InterPro" id="IPR029063">
    <property type="entry name" value="SAM-dependent_MTases_sf"/>
</dbReference>
<sequence length="319" mass="34432">MSETGQTTHHSSSGDPMLDRRYAWAEAALKEGDAQAAVEILDQTLAGAYHFTAAWHLYGLAKEALGHREDAATAWRQCLDLDPNDHFGARLDLARIGAMPAEEATSENFSGALFDGYAERFDSHLTQTLHYNAPALLKDALRRCCDNAARPFRFDTVYDLGCGTGLMGEAIRTESGFLAGCDLSPRMIARAQVKTREDGAPLYDKLAVAGLTAFLASRPDQSADLVIAADVFVYLGELAPSFAQSARVLPTGGLFAFTVQSHAGEGVVVGDDRRFAHAEGWLRERLGEAGLTPLLVEPASTRQDRGVPVPGLLVVAERR</sequence>
<gene>
    <name evidence="3" type="ORF">IED13_14110</name>
</gene>
<feature type="repeat" description="TPR" evidence="1">
    <location>
        <begin position="52"/>
        <end position="85"/>
    </location>
</feature>
<dbReference type="RefSeq" id="WP_142019892.1">
    <property type="nucleotide sequence ID" value="NZ_JACXWY010000007.1"/>
</dbReference>
<dbReference type="GO" id="GO:0032259">
    <property type="term" value="P:methylation"/>
    <property type="evidence" value="ECO:0007669"/>
    <property type="project" value="UniProtKB-KW"/>
</dbReference>
<evidence type="ECO:0000313" key="4">
    <source>
        <dbReference type="Proteomes" id="UP000619295"/>
    </source>
</evidence>
<dbReference type="Gene3D" id="3.40.50.150">
    <property type="entry name" value="Vaccinia Virus protein VP39"/>
    <property type="match status" value="1"/>
</dbReference>
<dbReference type="EMBL" id="JACXWY010000007">
    <property type="protein sequence ID" value="MBD3846841.1"/>
    <property type="molecule type" value="Genomic_DNA"/>
</dbReference>
<keyword evidence="1" id="KW-0802">TPR repeat</keyword>
<dbReference type="Pfam" id="PF08241">
    <property type="entry name" value="Methyltransf_11"/>
    <property type="match status" value="1"/>
</dbReference>
<accession>A0A927ECL2</accession>
<dbReference type="SUPFAM" id="SSF48452">
    <property type="entry name" value="TPR-like"/>
    <property type="match status" value="1"/>
</dbReference>
<protein>
    <submittedName>
        <fullName evidence="3">Methyltransferase domain-containing protein</fullName>
    </submittedName>
</protein>
<dbReference type="InterPro" id="IPR019734">
    <property type="entry name" value="TPR_rpt"/>
</dbReference>
<keyword evidence="3" id="KW-0489">Methyltransferase</keyword>
<dbReference type="Proteomes" id="UP000619295">
    <property type="component" value="Unassembled WGS sequence"/>
</dbReference>